<dbReference type="PANTHER" id="PTHR30203:SF33">
    <property type="entry name" value="BLR4455 PROTEIN"/>
    <property type="match status" value="1"/>
</dbReference>
<reference evidence="6" key="1">
    <citation type="journal article" date="2019" name="Int. J. Syst. Evol. Microbiol.">
        <title>The Global Catalogue of Microorganisms (GCM) 10K type strain sequencing project: providing services to taxonomists for standard genome sequencing and annotation.</title>
        <authorList>
            <consortium name="The Broad Institute Genomics Platform"/>
            <consortium name="The Broad Institute Genome Sequencing Center for Infectious Disease"/>
            <person name="Wu L."/>
            <person name="Ma J."/>
        </authorList>
    </citation>
    <scope>NUCLEOTIDE SEQUENCE [LARGE SCALE GENOMIC DNA]</scope>
    <source>
        <strain evidence="6">CGMCC 1.19029</strain>
    </source>
</reference>
<dbReference type="PANTHER" id="PTHR30203">
    <property type="entry name" value="OUTER MEMBRANE CATION EFFLUX PROTEIN"/>
    <property type="match status" value="1"/>
</dbReference>
<name>A0ABV8RYH8_9BURK</name>
<organism evidence="5 6">
    <name type="scientific">Castellaniella hirudinis</name>
    <dbReference type="NCBI Taxonomy" id="1144617"/>
    <lineage>
        <taxon>Bacteria</taxon>
        <taxon>Pseudomonadati</taxon>
        <taxon>Pseudomonadota</taxon>
        <taxon>Betaproteobacteria</taxon>
        <taxon>Burkholderiales</taxon>
        <taxon>Alcaligenaceae</taxon>
        <taxon>Castellaniella</taxon>
    </lineage>
</organism>
<evidence type="ECO:0000256" key="1">
    <source>
        <dbReference type="ARBA" id="ARBA00007613"/>
    </source>
</evidence>
<keyword evidence="2" id="KW-0732">Signal</keyword>
<keyword evidence="2" id="KW-0564">Palmitate</keyword>
<comment type="subcellular location">
    <subcellularLocation>
        <location evidence="2">Cell membrane</location>
        <topology evidence="2">Lipid-anchor</topology>
    </subcellularLocation>
</comment>
<accession>A0ABV8RYH8</accession>
<keyword evidence="2" id="KW-0449">Lipoprotein</keyword>
<evidence type="ECO:0000256" key="2">
    <source>
        <dbReference type="RuleBase" id="RU362097"/>
    </source>
</evidence>
<keyword evidence="3" id="KW-0175">Coiled coil</keyword>
<comment type="similarity">
    <text evidence="1 2">Belongs to the outer membrane factor (OMF) (TC 1.B.17) family.</text>
</comment>
<keyword evidence="2" id="KW-1134">Transmembrane beta strand</keyword>
<keyword evidence="2" id="KW-0812">Transmembrane</keyword>
<evidence type="ECO:0000313" key="6">
    <source>
        <dbReference type="Proteomes" id="UP001595756"/>
    </source>
</evidence>
<dbReference type="SUPFAM" id="SSF56954">
    <property type="entry name" value="Outer membrane efflux proteins (OEP)"/>
    <property type="match status" value="1"/>
</dbReference>
<dbReference type="NCBIfam" id="TIGR01845">
    <property type="entry name" value="outer_NodT"/>
    <property type="match status" value="1"/>
</dbReference>
<comment type="caution">
    <text evidence="5">The sequence shown here is derived from an EMBL/GenBank/DDBJ whole genome shotgun (WGS) entry which is preliminary data.</text>
</comment>
<feature type="region of interest" description="Disordered" evidence="4">
    <location>
        <begin position="112"/>
        <end position="134"/>
    </location>
</feature>
<protein>
    <submittedName>
        <fullName evidence="5">Efflux transporter outer membrane subunit</fullName>
    </submittedName>
</protein>
<dbReference type="Proteomes" id="UP001595756">
    <property type="component" value="Unassembled WGS sequence"/>
</dbReference>
<evidence type="ECO:0000313" key="5">
    <source>
        <dbReference type="EMBL" id="MFC4297820.1"/>
    </source>
</evidence>
<gene>
    <name evidence="5" type="ORF">ACFO0J_07180</name>
</gene>
<dbReference type="PROSITE" id="PS51257">
    <property type="entry name" value="PROKAR_LIPOPROTEIN"/>
    <property type="match status" value="1"/>
</dbReference>
<feature type="coiled-coil region" evidence="3">
    <location>
        <begin position="74"/>
        <end position="108"/>
    </location>
</feature>
<dbReference type="InterPro" id="IPR010131">
    <property type="entry name" value="MdtP/NodT-like"/>
</dbReference>
<feature type="chain" id="PRO_5044958986" evidence="2">
    <location>
        <begin position="25"/>
        <end position="483"/>
    </location>
</feature>
<keyword evidence="2" id="KW-0472">Membrane</keyword>
<proteinExistence type="inferred from homology"/>
<dbReference type="InterPro" id="IPR003423">
    <property type="entry name" value="OMP_efflux"/>
</dbReference>
<evidence type="ECO:0000256" key="4">
    <source>
        <dbReference type="SAM" id="MobiDB-lite"/>
    </source>
</evidence>
<dbReference type="Gene3D" id="2.20.200.10">
    <property type="entry name" value="Outer membrane efflux proteins (OEP)"/>
    <property type="match status" value="1"/>
</dbReference>
<dbReference type="Gene3D" id="1.20.1600.10">
    <property type="entry name" value="Outer membrane efflux proteins (OEP)"/>
    <property type="match status" value="1"/>
</dbReference>
<dbReference type="Pfam" id="PF02321">
    <property type="entry name" value="OEP"/>
    <property type="match status" value="2"/>
</dbReference>
<dbReference type="EMBL" id="JBHSDY010000004">
    <property type="protein sequence ID" value="MFC4297820.1"/>
    <property type="molecule type" value="Genomic_DNA"/>
</dbReference>
<evidence type="ECO:0000256" key="3">
    <source>
        <dbReference type="SAM" id="Coils"/>
    </source>
</evidence>
<keyword evidence="6" id="KW-1185">Reference proteome</keyword>
<dbReference type="RefSeq" id="WP_376812386.1">
    <property type="nucleotide sequence ID" value="NZ_JBHSDY010000004.1"/>
</dbReference>
<feature type="signal peptide" evidence="2">
    <location>
        <begin position="1"/>
        <end position="24"/>
    </location>
</feature>
<sequence>MITRFSHAAASGLLTALLAGCSVAPTYERPAVEMPGAFKEARLSAAEQQRWKAAQPADDLARGRWWAIFKDPALDALQEHAMQANQDLQAAAARVKQARALQKNARADRFPELTAGLGANRQRTSEAAGDPASAGGTATLWRAQAGLSYEVDLFGRVASEVDAAGADTQRAQALYHSVLLALQADVAQSYFLIRQLDGEALLYEHTIALRRLSLDLVETRFREGDISELDVARARSELAAARAEALGVERQRAAAEHGLAVLLGRPPADFSLSHQPLARIAVSIPAGLPSSLLERRPDIAAAERALAAANARVGAARAALFPQLALTGSFGFESSELDELLRWSSRSFLLGPLIGTALSMPIFDGGRRQAGVDRARARYEEDVALYRQSVLKAFGEVEDGLSSLRLLGEQTEVQDTAVAAAARAAELSKTQYEAGSVSYLDVIDADREVLRHRRAVVQLDGLRAHAAVQLIRAIGGGWEDSRG</sequence>